<dbReference type="Pfam" id="PF02397">
    <property type="entry name" value="Bac_transf"/>
    <property type="match status" value="1"/>
</dbReference>
<dbReference type="EMBL" id="BPQQ01000106">
    <property type="protein sequence ID" value="GJE04194.1"/>
    <property type="molecule type" value="Genomic_DNA"/>
</dbReference>
<reference evidence="5" key="2">
    <citation type="submission" date="2021-08" db="EMBL/GenBank/DDBJ databases">
        <authorList>
            <person name="Tani A."/>
            <person name="Ola A."/>
            <person name="Ogura Y."/>
            <person name="Katsura K."/>
            <person name="Hayashi T."/>
        </authorList>
    </citation>
    <scope>NUCLEOTIDE SEQUENCE</scope>
    <source>
        <strain evidence="5">DSM 17168</strain>
    </source>
</reference>
<feature type="transmembrane region" description="Helical" evidence="3">
    <location>
        <begin position="50"/>
        <end position="73"/>
    </location>
</feature>
<dbReference type="Proteomes" id="UP001055153">
    <property type="component" value="Unassembled WGS sequence"/>
</dbReference>
<protein>
    <recommendedName>
        <fullName evidence="4">Bacterial sugar transferase domain-containing protein</fullName>
    </recommendedName>
</protein>
<gene>
    <name evidence="5" type="ORF">GMJLKIPL_6155</name>
</gene>
<evidence type="ECO:0000313" key="6">
    <source>
        <dbReference type="Proteomes" id="UP001055153"/>
    </source>
</evidence>
<dbReference type="RefSeq" id="WP_238241561.1">
    <property type="nucleotide sequence ID" value="NZ_BPQQ01000106.1"/>
</dbReference>
<organism evidence="5 6">
    <name type="scientific">Methylobacterium isbiliense</name>
    <dbReference type="NCBI Taxonomy" id="315478"/>
    <lineage>
        <taxon>Bacteria</taxon>
        <taxon>Pseudomonadati</taxon>
        <taxon>Pseudomonadota</taxon>
        <taxon>Alphaproteobacteria</taxon>
        <taxon>Hyphomicrobiales</taxon>
        <taxon>Methylobacteriaceae</taxon>
        <taxon>Methylobacterium</taxon>
    </lineage>
</organism>
<evidence type="ECO:0000259" key="4">
    <source>
        <dbReference type="Pfam" id="PF02397"/>
    </source>
</evidence>
<sequence length="279" mass="29814">MTSLMVSSRQPAKLTVEDADACIGTPVGGERQAAGAAAVADTLAKRAVDLIGSGCILLLLAPLLVIVAIAIKLTSPGPVLFRQARHGQGGRIFSICKFRTMIGPSPQPIAIGDPHDHEARQTPLGRVLRRYCIDELPQLLNVLAGDMSLVGPRAHPVGLHVLGILYEDVVPNYHRRHTVKPGMTGLAQVMGLHGIVDSVEHARARQAYDLLYIEHRNTELDVALTGFTCWRFLLRGGRGAGRFPIRRFLAKQPGSVEPHVASEIAPASGSGDLNGFAAS</sequence>
<reference evidence="5" key="1">
    <citation type="journal article" date="2021" name="Front. Microbiol.">
        <title>Comprehensive Comparative Genomics and Phenotyping of Methylobacterium Species.</title>
        <authorList>
            <person name="Alessa O."/>
            <person name="Ogura Y."/>
            <person name="Fujitani Y."/>
            <person name="Takami H."/>
            <person name="Hayashi T."/>
            <person name="Sahin N."/>
            <person name="Tani A."/>
        </authorList>
    </citation>
    <scope>NUCLEOTIDE SEQUENCE</scope>
    <source>
        <strain evidence="5">DSM 17168</strain>
    </source>
</reference>
<proteinExistence type="inferred from homology"/>
<comment type="similarity">
    <text evidence="1">Belongs to the bacterial sugar transferase family.</text>
</comment>
<keyword evidence="2" id="KW-0270">Exopolysaccharide synthesis</keyword>
<keyword evidence="3" id="KW-1133">Transmembrane helix</keyword>
<keyword evidence="3" id="KW-0472">Membrane</keyword>
<evidence type="ECO:0000313" key="5">
    <source>
        <dbReference type="EMBL" id="GJE04194.1"/>
    </source>
</evidence>
<feature type="domain" description="Bacterial sugar transferase" evidence="4">
    <location>
        <begin position="45"/>
        <end position="231"/>
    </location>
</feature>
<keyword evidence="6" id="KW-1185">Reference proteome</keyword>
<accession>A0ABQ4SQZ1</accession>
<evidence type="ECO:0000256" key="2">
    <source>
        <dbReference type="ARBA" id="ARBA00023169"/>
    </source>
</evidence>
<name>A0ABQ4SQZ1_9HYPH</name>
<comment type="caution">
    <text evidence="5">The sequence shown here is derived from an EMBL/GenBank/DDBJ whole genome shotgun (WGS) entry which is preliminary data.</text>
</comment>
<keyword evidence="3" id="KW-0812">Transmembrane</keyword>
<dbReference type="InterPro" id="IPR003362">
    <property type="entry name" value="Bact_transf"/>
</dbReference>
<dbReference type="PANTHER" id="PTHR30576">
    <property type="entry name" value="COLANIC BIOSYNTHESIS UDP-GLUCOSE LIPID CARRIER TRANSFERASE"/>
    <property type="match status" value="1"/>
</dbReference>
<dbReference type="PANTHER" id="PTHR30576:SF0">
    <property type="entry name" value="UNDECAPRENYL-PHOSPHATE N-ACETYLGALACTOSAMINYL 1-PHOSPHATE TRANSFERASE-RELATED"/>
    <property type="match status" value="1"/>
</dbReference>
<evidence type="ECO:0000256" key="3">
    <source>
        <dbReference type="SAM" id="Phobius"/>
    </source>
</evidence>
<evidence type="ECO:0000256" key="1">
    <source>
        <dbReference type="ARBA" id="ARBA00006464"/>
    </source>
</evidence>